<keyword evidence="4" id="KW-1185">Reference proteome</keyword>
<feature type="transmembrane region" description="Helical" evidence="1">
    <location>
        <begin position="78"/>
        <end position="99"/>
    </location>
</feature>
<name>A0AA88MJT4_CHASR</name>
<feature type="signal peptide" evidence="2">
    <location>
        <begin position="1"/>
        <end position="19"/>
    </location>
</feature>
<keyword evidence="1" id="KW-0472">Membrane</keyword>
<protein>
    <submittedName>
        <fullName evidence="3">Uncharacterized protein</fullName>
    </submittedName>
</protein>
<evidence type="ECO:0000256" key="1">
    <source>
        <dbReference type="SAM" id="Phobius"/>
    </source>
</evidence>
<gene>
    <name evidence="3" type="ORF">Q5P01_015035</name>
</gene>
<evidence type="ECO:0000256" key="2">
    <source>
        <dbReference type="SAM" id="SignalP"/>
    </source>
</evidence>
<sequence length="100" mass="10506">MQLRGVLTILCTTLSVAYGLKCYTCDPINTDCTKTMTCPTLLDSCMSLNVNGLITKTCTTGSLCVSPMKCCQTDLCNGAIPTGASVVLLLVSSAIITLFL</sequence>
<evidence type="ECO:0000313" key="4">
    <source>
        <dbReference type="Proteomes" id="UP001187415"/>
    </source>
</evidence>
<dbReference type="Gene3D" id="2.10.60.10">
    <property type="entry name" value="CD59"/>
    <property type="match status" value="1"/>
</dbReference>
<dbReference type="SUPFAM" id="SSF57302">
    <property type="entry name" value="Snake toxin-like"/>
    <property type="match status" value="1"/>
</dbReference>
<proteinExistence type="predicted"/>
<reference evidence="3" key="1">
    <citation type="submission" date="2023-07" db="EMBL/GenBank/DDBJ databases">
        <title>Chromosome-level Genome Assembly of Striped Snakehead (Channa striata).</title>
        <authorList>
            <person name="Liu H."/>
        </authorList>
    </citation>
    <scope>NUCLEOTIDE SEQUENCE</scope>
    <source>
        <strain evidence="3">Gz</strain>
        <tissue evidence="3">Muscle</tissue>
    </source>
</reference>
<keyword evidence="1" id="KW-1133">Transmembrane helix</keyword>
<dbReference type="InterPro" id="IPR045860">
    <property type="entry name" value="Snake_toxin-like_sf"/>
</dbReference>
<keyword evidence="2" id="KW-0732">Signal</keyword>
<accession>A0AA88MJT4</accession>
<dbReference type="EMBL" id="JAUPFM010000011">
    <property type="protein sequence ID" value="KAK2837823.1"/>
    <property type="molecule type" value="Genomic_DNA"/>
</dbReference>
<keyword evidence="1" id="KW-0812">Transmembrane</keyword>
<dbReference type="AlphaFoldDB" id="A0AA88MJT4"/>
<comment type="caution">
    <text evidence="3">The sequence shown here is derived from an EMBL/GenBank/DDBJ whole genome shotgun (WGS) entry which is preliminary data.</text>
</comment>
<evidence type="ECO:0000313" key="3">
    <source>
        <dbReference type="EMBL" id="KAK2837823.1"/>
    </source>
</evidence>
<organism evidence="3 4">
    <name type="scientific">Channa striata</name>
    <name type="common">Snakehead murrel</name>
    <name type="synonym">Ophicephalus striatus</name>
    <dbReference type="NCBI Taxonomy" id="64152"/>
    <lineage>
        <taxon>Eukaryota</taxon>
        <taxon>Metazoa</taxon>
        <taxon>Chordata</taxon>
        <taxon>Craniata</taxon>
        <taxon>Vertebrata</taxon>
        <taxon>Euteleostomi</taxon>
        <taxon>Actinopterygii</taxon>
        <taxon>Neopterygii</taxon>
        <taxon>Teleostei</taxon>
        <taxon>Neoteleostei</taxon>
        <taxon>Acanthomorphata</taxon>
        <taxon>Anabantaria</taxon>
        <taxon>Anabantiformes</taxon>
        <taxon>Channoidei</taxon>
        <taxon>Channidae</taxon>
        <taxon>Channa</taxon>
    </lineage>
</organism>
<feature type="chain" id="PRO_5041688688" evidence="2">
    <location>
        <begin position="20"/>
        <end position="100"/>
    </location>
</feature>
<dbReference type="Proteomes" id="UP001187415">
    <property type="component" value="Unassembled WGS sequence"/>
</dbReference>